<dbReference type="EMBL" id="SOBW01000008">
    <property type="protein sequence ID" value="TDU40427.1"/>
    <property type="molecule type" value="Genomic_DNA"/>
</dbReference>
<dbReference type="Pfam" id="PF20347">
    <property type="entry name" value="DUF6642"/>
    <property type="match status" value="1"/>
</dbReference>
<name>A0A4R7PZG5_9FLAO</name>
<accession>A0A4R7PZG5</accession>
<organism evidence="1 2">
    <name type="scientific">Gelidibacter sediminis</name>
    <dbReference type="NCBI Taxonomy" id="1608710"/>
    <lineage>
        <taxon>Bacteria</taxon>
        <taxon>Pseudomonadati</taxon>
        <taxon>Bacteroidota</taxon>
        <taxon>Flavobacteriia</taxon>
        <taxon>Flavobacteriales</taxon>
        <taxon>Flavobacteriaceae</taxon>
        <taxon>Gelidibacter</taxon>
    </lineage>
</organism>
<comment type="caution">
    <text evidence="1">The sequence shown here is derived from an EMBL/GenBank/DDBJ whole genome shotgun (WGS) entry which is preliminary data.</text>
</comment>
<dbReference type="AlphaFoldDB" id="A0A4R7PZG5"/>
<keyword evidence="2" id="KW-1185">Reference proteome</keyword>
<dbReference type="InterPro" id="IPR046584">
    <property type="entry name" value="DUF6642"/>
</dbReference>
<reference evidence="1 2" key="1">
    <citation type="submission" date="2019-03" db="EMBL/GenBank/DDBJ databases">
        <title>Genomic Encyclopedia of Archaeal and Bacterial Type Strains, Phase II (KMG-II): from individual species to whole genera.</title>
        <authorList>
            <person name="Goeker M."/>
        </authorList>
    </citation>
    <scope>NUCLEOTIDE SEQUENCE [LARGE SCALE GENOMIC DNA]</scope>
    <source>
        <strain evidence="1 2">DSM 28135</strain>
    </source>
</reference>
<sequence>MNISIALSFAKHNQKLEFCLMKAALYMENEKFIFCLEGVMDIENTGTTEVVKILEDIAIKQGIASIYKTCDTIEGLEESLSALLYNDHNFKDYEIIYLVMPGEPNNICLNDYYYSMEEIAELFEGKMKGKVIHFANRKIVDLTDEESQYFLDVTGARAISGYGSDLSEISSTSTLDRVFFNLYQDNDNLKEVVEELFQKHYSLCQLLDFRLYY</sequence>
<evidence type="ECO:0000313" key="1">
    <source>
        <dbReference type="EMBL" id="TDU40427.1"/>
    </source>
</evidence>
<gene>
    <name evidence="1" type="ORF">BXY82_2475</name>
</gene>
<protein>
    <submittedName>
        <fullName evidence="1">Uncharacterized protein</fullName>
    </submittedName>
</protein>
<proteinExistence type="predicted"/>
<evidence type="ECO:0000313" key="2">
    <source>
        <dbReference type="Proteomes" id="UP000294689"/>
    </source>
</evidence>
<dbReference type="Proteomes" id="UP000294689">
    <property type="component" value="Unassembled WGS sequence"/>
</dbReference>